<dbReference type="GO" id="GO:0016342">
    <property type="term" value="C:catenin complex"/>
    <property type="evidence" value="ECO:0007669"/>
    <property type="project" value="TreeGrafter"/>
</dbReference>
<dbReference type="PANTHER" id="PTHR18914">
    <property type="entry name" value="ALPHA CATENIN"/>
    <property type="match status" value="1"/>
</dbReference>
<reference evidence="5" key="1">
    <citation type="submission" date="2018-12" db="EMBL/GenBank/DDBJ databases">
        <authorList>
            <person name="Yazar S."/>
        </authorList>
    </citation>
    <scope>NUCLEOTIDE SEQUENCE [LARGE SCALE GENOMIC DNA]</scope>
</reference>
<feature type="compositionally biased region" description="Basic and acidic residues" evidence="3">
    <location>
        <begin position="54"/>
        <end position="65"/>
    </location>
</feature>
<dbReference type="GO" id="GO:0005912">
    <property type="term" value="C:adherens junction"/>
    <property type="evidence" value="ECO:0007669"/>
    <property type="project" value="TreeGrafter"/>
</dbReference>
<accession>A0A4X2LE49</accession>
<proteinExistence type="predicted"/>
<dbReference type="GO" id="GO:0051015">
    <property type="term" value="F:actin filament binding"/>
    <property type="evidence" value="ECO:0007669"/>
    <property type="project" value="TreeGrafter"/>
</dbReference>
<dbReference type="GO" id="GO:0016477">
    <property type="term" value="P:cell migration"/>
    <property type="evidence" value="ECO:0007669"/>
    <property type="project" value="TreeGrafter"/>
</dbReference>
<dbReference type="STRING" id="29139.ENSVURP00010019227"/>
<evidence type="ECO:0000256" key="2">
    <source>
        <dbReference type="ARBA" id="ARBA00022490"/>
    </source>
</evidence>
<sequence length="101" mass="11293">MSPSQAAKDLVNAVLQTVKASYVASAKYQKSQGMASLTLAAVFYKMKTQERKPLVKGKKHDETKIKRASQKHVNLTQASCRHEKKRMDSFSVLALLTLTRL</sequence>
<name>A0A4X2LE49_VOMUR</name>
<feature type="region of interest" description="Disordered" evidence="3">
    <location>
        <begin position="54"/>
        <end position="75"/>
    </location>
</feature>
<dbReference type="Ensembl" id="ENSVURT00010021878.1">
    <property type="protein sequence ID" value="ENSVURP00010019227.1"/>
    <property type="gene ID" value="ENSVURG00010014659.1"/>
</dbReference>
<reference evidence="4" key="3">
    <citation type="submission" date="2025-09" db="UniProtKB">
        <authorList>
            <consortium name="Ensembl"/>
        </authorList>
    </citation>
    <scope>IDENTIFICATION</scope>
</reference>
<reference evidence="4" key="2">
    <citation type="submission" date="2025-08" db="UniProtKB">
        <authorList>
            <consortium name="Ensembl"/>
        </authorList>
    </citation>
    <scope>IDENTIFICATION</scope>
</reference>
<dbReference type="GO" id="GO:0098609">
    <property type="term" value="P:cell-cell adhesion"/>
    <property type="evidence" value="ECO:0007669"/>
    <property type="project" value="TreeGrafter"/>
</dbReference>
<comment type="subcellular location">
    <subcellularLocation>
        <location evidence="1">Cytoplasm</location>
    </subcellularLocation>
</comment>
<protein>
    <submittedName>
        <fullName evidence="4">Uncharacterized protein</fullName>
    </submittedName>
</protein>
<evidence type="ECO:0000256" key="3">
    <source>
        <dbReference type="SAM" id="MobiDB-lite"/>
    </source>
</evidence>
<dbReference type="GO" id="GO:0008013">
    <property type="term" value="F:beta-catenin binding"/>
    <property type="evidence" value="ECO:0007669"/>
    <property type="project" value="TreeGrafter"/>
</dbReference>
<dbReference type="Gene3D" id="1.20.120.230">
    <property type="entry name" value="Alpha-catenin/vinculin-like"/>
    <property type="match status" value="1"/>
</dbReference>
<keyword evidence="5" id="KW-1185">Reference proteome</keyword>
<dbReference type="AlphaFoldDB" id="A0A4X2LE49"/>
<organism evidence="4 5">
    <name type="scientific">Vombatus ursinus</name>
    <name type="common">Common wombat</name>
    <dbReference type="NCBI Taxonomy" id="29139"/>
    <lineage>
        <taxon>Eukaryota</taxon>
        <taxon>Metazoa</taxon>
        <taxon>Chordata</taxon>
        <taxon>Craniata</taxon>
        <taxon>Vertebrata</taxon>
        <taxon>Euteleostomi</taxon>
        <taxon>Mammalia</taxon>
        <taxon>Metatheria</taxon>
        <taxon>Diprotodontia</taxon>
        <taxon>Vombatidae</taxon>
        <taxon>Vombatus</taxon>
    </lineage>
</organism>
<evidence type="ECO:0000313" key="5">
    <source>
        <dbReference type="Proteomes" id="UP000314987"/>
    </source>
</evidence>
<keyword evidence="2" id="KW-0963">Cytoplasm</keyword>
<dbReference type="PANTHER" id="PTHR18914:SF24">
    <property type="entry name" value="CATENIN ALPHA-1"/>
    <property type="match status" value="1"/>
</dbReference>
<dbReference type="Proteomes" id="UP000314987">
    <property type="component" value="Unassembled WGS sequence"/>
</dbReference>
<dbReference type="GO" id="GO:0005737">
    <property type="term" value="C:cytoplasm"/>
    <property type="evidence" value="ECO:0007669"/>
    <property type="project" value="UniProtKB-SubCell"/>
</dbReference>
<evidence type="ECO:0000313" key="4">
    <source>
        <dbReference type="Ensembl" id="ENSVURP00010019227.1"/>
    </source>
</evidence>
<evidence type="ECO:0000256" key="1">
    <source>
        <dbReference type="ARBA" id="ARBA00004496"/>
    </source>
</evidence>